<dbReference type="RefSeq" id="WP_185006153.1">
    <property type="nucleotide sequence ID" value="NZ_BAAAUI010000005.1"/>
</dbReference>
<keyword evidence="3" id="KW-1185">Reference proteome</keyword>
<sequence length="324" mass="34873">MFRPALLPIRHWHRPLLIATALMALATVVSLAGLALDDRMLRGEPIWGKPLKFSVSLLVYLPTWAWMLSLQQKRRRWTWWTATAIAVLTTLEVVIIVFQVVRGQGSHFNNGTPFDAFLFQTMGAMITVAWLLNMAQGIALLKDRLPDRPMAWAIRGGIVLGSVGIGLAFLMTGPTADQLQVLQQGLHQPTVGAHSVGVPDGGPGMPLTGWSLTGGDLRIPHFIGIHAMQALPLLALGLGIAARRRPRLADPLTRSRLVWLGTGTYAGIIALVTWQALRGQSIAAPDALTLAALGVLVAGTAVLAGVILRRAPAALPEPELITTR</sequence>
<dbReference type="EMBL" id="JACHMH010000001">
    <property type="protein sequence ID" value="MBB4680393.1"/>
    <property type="molecule type" value="Genomic_DNA"/>
</dbReference>
<protein>
    <submittedName>
        <fullName evidence="2">Uncharacterized protein</fullName>
    </submittedName>
</protein>
<accession>A0A7W7FX93</accession>
<name>A0A7W7FX93_9PSEU</name>
<feature type="transmembrane region" description="Helical" evidence="1">
    <location>
        <begin position="77"/>
        <end position="98"/>
    </location>
</feature>
<feature type="transmembrane region" description="Helical" evidence="1">
    <location>
        <begin position="289"/>
        <end position="308"/>
    </location>
</feature>
<feature type="transmembrane region" description="Helical" evidence="1">
    <location>
        <begin position="219"/>
        <end position="241"/>
    </location>
</feature>
<comment type="caution">
    <text evidence="2">The sequence shown here is derived from an EMBL/GenBank/DDBJ whole genome shotgun (WGS) entry which is preliminary data.</text>
</comment>
<keyword evidence="1" id="KW-1133">Transmembrane helix</keyword>
<keyword evidence="1" id="KW-0472">Membrane</keyword>
<evidence type="ECO:0000256" key="1">
    <source>
        <dbReference type="SAM" id="Phobius"/>
    </source>
</evidence>
<feature type="transmembrane region" description="Helical" evidence="1">
    <location>
        <begin position="118"/>
        <end position="140"/>
    </location>
</feature>
<dbReference type="Proteomes" id="UP000533598">
    <property type="component" value="Unassembled WGS sequence"/>
</dbReference>
<dbReference type="AlphaFoldDB" id="A0A7W7FX93"/>
<keyword evidence="1" id="KW-0812">Transmembrane</keyword>
<feature type="transmembrane region" description="Helical" evidence="1">
    <location>
        <begin position="257"/>
        <end position="277"/>
    </location>
</feature>
<evidence type="ECO:0000313" key="3">
    <source>
        <dbReference type="Proteomes" id="UP000533598"/>
    </source>
</evidence>
<proteinExistence type="predicted"/>
<organism evidence="2 3">
    <name type="scientific">Crossiella cryophila</name>
    <dbReference type="NCBI Taxonomy" id="43355"/>
    <lineage>
        <taxon>Bacteria</taxon>
        <taxon>Bacillati</taxon>
        <taxon>Actinomycetota</taxon>
        <taxon>Actinomycetes</taxon>
        <taxon>Pseudonocardiales</taxon>
        <taxon>Pseudonocardiaceae</taxon>
        <taxon>Crossiella</taxon>
    </lineage>
</organism>
<reference evidence="2 3" key="1">
    <citation type="submission" date="2020-08" db="EMBL/GenBank/DDBJ databases">
        <title>Sequencing the genomes of 1000 actinobacteria strains.</title>
        <authorList>
            <person name="Klenk H.-P."/>
        </authorList>
    </citation>
    <scope>NUCLEOTIDE SEQUENCE [LARGE SCALE GENOMIC DNA]</scope>
    <source>
        <strain evidence="2 3">DSM 44230</strain>
    </source>
</reference>
<gene>
    <name evidence="2" type="ORF">HNR67_006511</name>
</gene>
<evidence type="ECO:0000313" key="2">
    <source>
        <dbReference type="EMBL" id="MBB4680393.1"/>
    </source>
</evidence>
<feature type="transmembrane region" description="Helical" evidence="1">
    <location>
        <begin position="152"/>
        <end position="171"/>
    </location>
</feature>